<dbReference type="EMBL" id="GGFL01014648">
    <property type="protein sequence ID" value="MBW78826.1"/>
    <property type="molecule type" value="Transcribed_RNA"/>
</dbReference>
<organism evidence="2">
    <name type="scientific">Anopheles darlingi</name>
    <name type="common">Mosquito</name>
    <dbReference type="NCBI Taxonomy" id="43151"/>
    <lineage>
        <taxon>Eukaryota</taxon>
        <taxon>Metazoa</taxon>
        <taxon>Ecdysozoa</taxon>
        <taxon>Arthropoda</taxon>
        <taxon>Hexapoda</taxon>
        <taxon>Insecta</taxon>
        <taxon>Pterygota</taxon>
        <taxon>Neoptera</taxon>
        <taxon>Endopterygota</taxon>
        <taxon>Diptera</taxon>
        <taxon>Nematocera</taxon>
        <taxon>Culicoidea</taxon>
        <taxon>Culicidae</taxon>
        <taxon>Anophelinae</taxon>
        <taxon>Anopheles</taxon>
    </lineage>
</organism>
<proteinExistence type="predicted"/>
<feature type="chain" id="PRO_5014766517" evidence="1">
    <location>
        <begin position="20"/>
        <end position="128"/>
    </location>
</feature>
<evidence type="ECO:0000256" key="1">
    <source>
        <dbReference type="SAM" id="SignalP"/>
    </source>
</evidence>
<accession>A0A2M4DMM7</accession>
<feature type="signal peptide" evidence="1">
    <location>
        <begin position="1"/>
        <end position="19"/>
    </location>
</feature>
<sequence length="128" mass="14376">MPIAGVIISVAMLAVPGYASDLWIDQLVACRRFLAFPDLPCWRKCPPKNSTSSPKKVVWLRSVALLPATHHHPFDGGREQSCSIRIKEGTCLPRQEIYRSYNCIVLIVELTSVLLTMASESQPYERFS</sequence>
<keyword evidence="1" id="KW-0732">Signal</keyword>
<evidence type="ECO:0000313" key="2">
    <source>
        <dbReference type="EMBL" id="MBW78826.1"/>
    </source>
</evidence>
<protein>
    <submittedName>
        <fullName evidence="2">Putative secreted protein</fullName>
    </submittedName>
</protein>
<name>A0A2M4DMM7_ANODA</name>
<dbReference type="AlphaFoldDB" id="A0A2M4DMM7"/>
<reference evidence="2" key="1">
    <citation type="submission" date="2018-01" db="EMBL/GenBank/DDBJ databases">
        <title>An insight into the sialome of Amazonian anophelines.</title>
        <authorList>
            <person name="Ribeiro J.M."/>
            <person name="Scarpassa V."/>
            <person name="Calvo E."/>
        </authorList>
    </citation>
    <scope>NUCLEOTIDE SEQUENCE</scope>
</reference>